<dbReference type="PANTHER" id="PTHR43581">
    <property type="entry name" value="ATP/GTP PHOSPHATASE"/>
    <property type="match status" value="1"/>
</dbReference>
<dbReference type="EMBL" id="JBBMFF010000261">
    <property type="protein sequence ID" value="MEQ2512163.1"/>
    <property type="molecule type" value="Genomic_DNA"/>
</dbReference>
<dbReference type="InterPro" id="IPR027417">
    <property type="entry name" value="P-loop_NTPase"/>
</dbReference>
<dbReference type="InterPro" id="IPR014555">
    <property type="entry name" value="RecF-like"/>
</dbReference>
<protein>
    <submittedName>
        <fullName evidence="2">AAA family ATPase</fullName>
    </submittedName>
</protein>
<dbReference type="Proteomes" id="UP001491552">
    <property type="component" value="Unassembled WGS sequence"/>
</dbReference>
<dbReference type="PIRSF" id="PIRSF029347">
    <property type="entry name" value="RecF"/>
    <property type="match status" value="1"/>
</dbReference>
<feature type="domain" description="Endonuclease GajA/Old nuclease/RecF-like AAA" evidence="1">
    <location>
        <begin position="1"/>
        <end position="374"/>
    </location>
</feature>
<evidence type="ECO:0000313" key="3">
    <source>
        <dbReference type="Proteomes" id="UP001491552"/>
    </source>
</evidence>
<dbReference type="InterPro" id="IPR051396">
    <property type="entry name" value="Bact_Antivir_Def_Nuclease"/>
</dbReference>
<comment type="caution">
    <text evidence="2">The sequence shown here is derived from an EMBL/GenBank/DDBJ whole genome shotgun (WGS) entry which is preliminary data.</text>
</comment>
<reference evidence="2 3" key="1">
    <citation type="submission" date="2024-03" db="EMBL/GenBank/DDBJ databases">
        <title>Human intestinal bacterial collection.</title>
        <authorList>
            <person name="Pauvert C."/>
            <person name="Hitch T.C.A."/>
            <person name="Clavel T."/>
        </authorList>
    </citation>
    <scope>NUCLEOTIDE SEQUENCE [LARGE SCALE GENOMIC DNA]</scope>
    <source>
        <strain evidence="2 3">CLA-AA-H192</strain>
    </source>
</reference>
<dbReference type="SUPFAM" id="SSF52540">
    <property type="entry name" value="P-loop containing nucleoside triphosphate hydrolases"/>
    <property type="match status" value="1"/>
</dbReference>
<name>A0ABV1GA57_9FIRM</name>
<dbReference type="Pfam" id="PF13175">
    <property type="entry name" value="AAA_15"/>
    <property type="match status" value="1"/>
</dbReference>
<dbReference type="Gene3D" id="3.40.50.300">
    <property type="entry name" value="P-loop containing nucleotide triphosphate hydrolases"/>
    <property type="match status" value="1"/>
</dbReference>
<proteinExistence type="predicted"/>
<dbReference type="InterPro" id="IPR041685">
    <property type="entry name" value="AAA_GajA/Old/RecF-like"/>
</dbReference>
<dbReference type="PANTHER" id="PTHR43581:SF4">
    <property type="entry name" value="ATP_GTP PHOSPHATASE"/>
    <property type="match status" value="1"/>
</dbReference>
<accession>A0ABV1GA57</accession>
<evidence type="ECO:0000313" key="2">
    <source>
        <dbReference type="EMBL" id="MEQ2512163.1"/>
    </source>
</evidence>
<keyword evidence="3" id="KW-1185">Reference proteome</keyword>
<dbReference type="RefSeq" id="WP_349136850.1">
    <property type="nucleotide sequence ID" value="NZ_JBBMFF010000261.1"/>
</dbReference>
<evidence type="ECO:0000259" key="1">
    <source>
        <dbReference type="Pfam" id="PF13175"/>
    </source>
</evidence>
<organism evidence="2 3">
    <name type="scientific">Faecousia intestinalis</name>
    <dbReference type="NCBI Taxonomy" id="3133167"/>
    <lineage>
        <taxon>Bacteria</taxon>
        <taxon>Bacillati</taxon>
        <taxon>Bacillota</taxon>
        <taxon>Clostridia</taxon>
        <taxon>Eubacteriales</taxon>
        <taxon>Oscillospiraceae</taxon>
        <taxon>Faecousia</taxon>
    </lineage>
</organism>
<gene>
    <name evidence="2" type="ORF">WMO66_13085</name>
</gene>
<sequence length="445" mass="50970">MRIKRITIGNFKNLAETTLDLTRMIALVSTNNYGKSNLLEAIRFGFDFISASPKERNTMMRWRRGIPLSPELAGKEYKFVVEFDDPELKQYRFVRYGFSFIWYNDQETGAVITDEQIEMRATESVRYTAYLKRDKGQYKAGKTKTGFRKIALAEDVLAVDIISSFDDVEITSTIRKIKKLGYRMCNTLELDRSFRPNPIEFEFDAKSELAFDDDDIPRALSVLSKERPEQFNLFIETIYDLFPEFEQVELSAYSLKGQTQAFKAYIVAPSGDEAVEAAQEELPYHVKDELYRLIIRSKYLNQPISMEHMSTGTKRVFWLVANAVFGGSYHTNVLGVDEIETSIHPKMIRRLLEALSEILEGTSLIVTSHSPYLIQYLKPESIYIGVPNDSGVATFRRIHPSKVKNLISTTRELETSVGEYLFELMSGDEDSAAILSAYLEDSCNE</sequence>